<dbReference type="STRING" id="1150368.SAMN02927921_04266"/>
<dbReference type="EMBL" id="FPJE01000049">
    <property type="protein sequence ID" value="SFW77761.1"/>
    <property type="molecule type" value="Genomic_DNA"/>
</dbReference>
<dbReference type="AlphaFoldDB" id="A0A1K1S0B3"/>
<dbReference type="Proteomes" id="UP000182248">
    <property type="component" value="Unassembled WGS sequence"/>
</dbReference>
<evidence type="ECO:0000313" key="2">
    <source>
        <dbReference type="Proteomes" id="UP000182248"/>
    </source>
</evidence>
<evidence type="ECO:0000313" key="1">
    <source>
        <dbReference type="EMBL" id="SFW77761.1"/>
    </source>
</evidence>
<protein>
    <submittedName>
        <fullName evidence="1">Uncharacterized protein</fullName>
    </submittedName>
</protein>
<sequence length="47" mass="5412">MRNLKFDFFVVLKPPSKMSEILMLFNILVQKNAFCVFVKGSISETIS</sequence>
<gene>
    <name evidence="1" type="ORF">SAMN02927921_04266</name>
</gene>
<organism evidence="1 2">
    <name type="scientific">Sinomicrobium oceani</name>
    <dbReference type="NCBI Taxonomy" id="1150368"/>
    <lineage>
        <taxon>Bacteria</taxon>
        <taxon>Pseudomonadati</taxon>
        <taxon>Bacteroidota</taxon>
        <taxon>Flavobacteriia</taxon>
        <taxon>Flavobacteriales</taxon>
        <taxon>Flavobacteriaceae</taxon>
        <taxon>Sinomicrobium</taxon>
    </lineage>
</organism>
<keyword evidence="2" id="KW-1185">Reference proteome</keyword>
<name>A0A1K1S0B3_9FLAO</name>
<proteinExistence type="predicted"/>
<reference evidence="1 2" key="1">
    <citation type="submission" date="2016-11" db="EMBL/GenBank/DDBJ databases">
        <authorList>
            <person name="Jaros S."/>
            <person name="Januszkiewicz K."/>
            <person name="Wedrychowicz H."/>
        </authorList>
    </citation>
    <scope>NUCLEOTIDE SEQUENCE [LARGE SCALE GENOMIC DNA]</scope>
    <source>
        <strain evidence="1 2">CGMCC 1.12145</strain>
    </source>
</reference>
<accession>A0A1K1S0B3</accession>